<evidence type="ECO:0000256" key="1">
    <source>
        <dbReference type="SAM" id="Phobius"/>
    </source>
</evidence>
<dbReference type="EMBL" id="CP071137">
    <property type="protein sequence ID" value="QWY76787.1"/>
    <property type="molecule type" value="Genomic_DNA"/>
</dbReference>
<dbReference type="Proteomes" id="UP000683551">
    <property type="component" value="Chromosome"/>
</dbReference>
<dbReference type="RefSeq" id="WP_273118913.1">
    <property type="nucleotide sequence ID" value="NZ_CP053675.1"/>
</dbReference>
<protein>
    <recommendedName>
        <fullName evidence="4">DUF1640 domain-containing protein</fullName>
    </recommendedName>
</protein>
<reference evidence="2" key="1">
    <citation type="submission" date="2021-02" db="EMBL/GenBank/DDBJ databases">
        <title>Comparative genomics of Ferrovum myxofaciens strains, predominant extremophile bacteria forming large biofilm stalactites in acid mine ecosystems.</title>
        <authorList>
            <person name="Burkartova K."/>
            <person name="Ridl J."/>
            <person name="Pajer P."/>
            <person name="Falteisek L."/>
        </authorList>
    </citation>
    <scope>NUCLEOTIDE SEQUENCE</scope>
    <source>
        <strain evidence="2">MI1III</strain>
    </source>
</reference>
<evidence type="ECO:0000313" key="3">
    <source>
        <dbReference type="Proteomes" id="UP000683551"/>
    </source>
</evidence>
<evidence type="ECO:0000313" key="2">
    <source>
        <dbReference type="EMBL" id="QWY76787.1"/>
    </source>
</evidence>
<name>A0A9E6MUW1_9PROT</name>
<proteinExistence type="predicted"/>
<dbReference type="GeneID" id="301710098"/>
<accession>A0A9E6MUW1</accession>
<feature type="transmembrane region" description="Helical" evidence="1">
    <location>
        <begin position="69"/>
        <end position="89"/>
    </location>
</feature>
<gene>
    <name evidence="2" type="ORF">JZL65_09785</name>
</gene>
<evidence type="ECO:0008006" key="4">
    <source>
        <dbReference type="Google" id="ProtNLM"/>
    </source>
</evidence>
<keyword evidence="1" id="KW-0812">Transmembrane</keyword>
<sequence>MTTLSFDTLKFANRLKDAGVTTRQAEAEAHALFEALDLNIRELASRDDLKSLETHIDARLKIFDARLQIFQWMLGFLLAGVSSIVLKTWF</sequence>
<keyword evidence="1" id="KW-1133">Transmembrane helix</keyword>
<keyword evidence="1" id="KW-0472">Membrane</keyword>
<dbReference type="AlphaFoldDB" id="A0A9E6MUW1"/>
<organism evidence="2 3">
    <name type="scientific">Ferrovum myxofaciens</name>
    <dbReference type="NCBI Taxonomy" id="416213"/>
    <lineage>
        <taxon>Bacteria</taxon>
        <taxon>Pseudomonadati</taxon>
        <taxon>Pseudomonadota</taxon>
        <taxon>Betaproteobacteria</taxon>
        <taxon>Ferrovales</taxon>
        <taxon>Ferrovaceae</taxon>
        <taxon>Ferrovum</taxon>
    </lineage>
</organism>